<dbReference type="SUPFAM" id="SSF48403">
    <property type="entry name" value="Ankyrin repeat"/>
    <property type="match status" value="1"/>
</dbReference>
<feature type="repeat" description="ANK" evidence="3">
    <location>
        <begin position="200"/>
        <end position="232"/>
    </location>
</feature>
<dbReference type="Gene3D" id="1.25.40.20">
    <property type="entry name" value="Ankyrin repeat-containing domain"/>
    <property type="match status" value="2"/>
</dbReference>
<dbReference type="GO" id="GO:0085020">
    <property type="term" value="P:protein K6-linked ubiquitination"/>
    <property type="evidence" value="ECO:0007669"/>
    <property type="project" value="TreeGrafter"/>
</dbReference>
<evidence type="ECO:0000256" key="3">
    <source>
        <dbReference type="PROSITE-ProRule" id="PRU00023"/>
    </source>
</evidence>
<dbReference type="AlphaFoldDB" id="A0A9X1SIK0"/>
<dbReference type="RefSeq" id="WP_230224155.1">
    <property type="nucleotide sequence ID" value="NZ_JAJKFT010000010.1"/>
</dbReference>
<dbReference type="SUPFAM" id="SSF117281">
    <property type="entry name" value="Kelch motif"/>
    <property type="match status" value="1"/>
</dbReference>
<gene>
    <name evidence="4" type="ORF">LOC68_25205</name>
</gene>
<dbReference type="EMBL" id="JAJKFT010000010">
    <property type="protein sequence ID" value="MCC9631708.1"/>
    <property type="molecule type" value="Genomic_DNA"/>
</dbReference>
<dbReference type="InterPro" id="IPR002110">
    <property type="entry name" value="Ankyrin_rpt"/>
</dbReference>
<comment type="caution">
    <text evidence="4">The sequence shown here is derived from an EMBL/GenBank/DDBJ whole genome shotgun (WGS) entry which is preliminary data.</text>
</comment>
<dbReference type="PROSITE" id="PS50088">
    <property type="entry name" value="ANK_REPEAT"/>
    <property type="match status" value="4"/>
</dbReference>
<keyword evidence="1" id="KW-0677">Repeat</keyword>
<evidence type="ECO:0000256" key="2">
    <source>
        <dbReference type="ARBA" id="ARBA00023043"/>
    </source>
</evidence>
<dbReference type="Proteomes" id="UP001139103">
    <property type="component" value="Unassembled WGS sequence"/>
</dbReference>
<dbReference type="InterPro" id="IPR015915">
    <property type="entry name" value="Kelch-typ_b-propeller"/>
</dbReference>
<dbReference type="PANTHER" id="PTHR24171:SF8">
    <property type="entry name" value="BRCA1-ASSOCIATED RING DOMAIN PROTEIN 1"/>
    <property type="match status" value="1"/>
</dbReference>
<reference evidence="4" key="1">
    <citation type="submission" date="2021-11" db="EMBL/GenBank/DDBJ databases">
        <title>Genome sequence.</title>
        <authorList>
            <person name="Sun Q."/>
        </authorList>
    </citation>
    <scope>NUCLEOTIDE SEQUENCE</scope>
    <source>
        <strain evidence="4">JC732</strain>
    </source>
</reference>
<sequence>MKIHDLAASGDLEGVRRELEQGVQVDVADDEGYTPLARATKSWQVELPMLELLLEAGADVNHRDDNGYSPLLNLSHCPHDSEHLLPMVELLVRHGADVNFASKYGELPLIVAYQGCQWGVFQFLLEHGADLRPLQWTELMREIVLGDQETAKRLLAEPGAMGCRDRYERNPWLLSVWSGRLEMAQLVYEIGVDVDQRGWCGATALMSAATTGDAAMLRWLIELGADLELVDEFGQTALVMASSSGSADCVQALLVGGADPAHAEGHSEKPIVAAISTDVVRLLVGAGEELSEANAEMRRALVGLTPHEKINVSDAEYLAGRERTFGRTNPEVMDVPFWREMVKAGISAYAGKVQFDHDDMMKRVWSFDRFGTTLTALPDGRYVQIGGEHEDFYDPDFCIYNDVVLFDGAGDFTIFGYPAELFPPTDFHSATLVGDVIYIIGSLGYYGSRIYGTTPVYRLCCKSWSIESVVTSGECPGWIHKHRALLVAPDLIVVQGGTIVEIVDEDEAYRENEANYQLDLKSGSWRLHA</sequence>
<keyword evidence="5" id="KW-1185">Reference proteome</keyword>
<organism evidence="4 5">
    <name type="scientific">Blastopirellula sediminis</name>
    <dbReference type="NCBI Taxonomy" id="2894196"/>
    <lineage>
        <taxon>Bacteria</taxon>
        <taxon>Pseudomonadati</taxon>
        <taxon>Planctomycetota</taxon>
        <taxon>Planctomycetia</taxon>
        <taxon>Pirellulales</taxon>
        <taxon>Pirellulaceae</taxon>
        <taxon>Blastopirellula</taxon>
    </lineage>
</organism>
<feature type="repeat" description="ANK" evidence="3">
    <location>
        <begin position="66"/>
        <end position="103"/>
    </location>
</feature>
<dbReference type="GO" id="GO:0004842">
    <property type="term" value="F:ubiquitin-protein transferase activity"/>
    <property type="evidence" value="ECO:0007669"/>
    <property type="project" value="TreeGrafter"/>
</dbReference>
<name>A0A9X1SIK0_9BACT</name>
<dbReference type="PROSITE" id="PS50297">
    <property type="entry name" value="ANK_REP_REGION"/>
    <property type="match status" value="2"/>
</dbReference>
<dbReference type="InterPro" id="IPR036770">
    <property type="entry name" value="Ankyrin_rpt-contain_sf"/>
</dbReference>
<protein>
    <submittedName>
        <fullName evidence="4">Ankyrin repeat domain-containing protein</fullName>
    </submittedName>
</protein>
<dbReference type="Gene3D" id="2.120.10.80">
    <property type="entry name" value="Kelch-type beta propeller"/>
    <property type="match status" value="1"/>
</dbReference>
<proteinExistence type="predicted"/>
<accession>A0A9X1SIK0</accession>
<feature type="repeat" description="ANK" evidence="3">
    <location>
        <begin position="31"/>
        <end position="65"/>
    </location>
</feature>
<evidence type="ECO:0000256" key="1">
    <source>
        <dbReference type="ARBA" id="ARBA00022737"/>
    </source>
</evidence>
<dbReference type="Pfam" id="PF12796">
    <property type="entry name" value="Ank_2"/>
    <property type="match status" value="2"/>
</dbReference>
<evidence type="ECO:0000313" key="5">
    <source>
        <dbReference type="Proteomes" id="UP001139103"/>
    </source>
</evidence>
<dbReference type="PANTHER" id="PTHR24171">
    <property type="entry name" value="ANKYRIN REPEAT DOMAIN-CONTAINING PROTEIN 39-RELATED"/>
    <property type="match status" value="1"/>
</dbReference>
<keyword evidence="2 3" id="KW-0040">ANK repeat</keyword>
<dbReference type="SMART" id="SM00248">
    <property type="entry name" value="ANK"/>
    <property type="match status" value="6"/>
</dbReference>
<feature type="repeat" description="ANK" evidence="3">
    <location>
        <begin position="233"/>
        <end position="265"/>
    </location>
</feature>
<evidence type="ECO:0000313" key="4">
    <source>
        <dbReference type="EMBL" id="MCC9631708.1"/>
    </source>
</evidence>